<reference evidence="1 2" key="1">
    <citation type="journal article" date="2015" name="J. Biotechnol.">
        <title>Complete genome sequence of a malodorant-producing acetogen, Clostridium scatologenes ATCC 25775(T).</title>
        <authorList>
            <person name="Zhu Z."/>
            <person name="Guo T."/>
            <person name="Zheng H."/>
            <person name="Song T."/>
            <person name="Ouyang P."/>
            <person name="Xie J."/>
        </authorList>
    </citation>
    <scope>NUCLEOTIDE SEQUENCE [LARGE SCALE GENOMIC DNA]</scope>
    <source>
        <strain evidence="1 2">ATCC 25775</strain>
    </source>
</reference>
<evidence type="ECO:0000313" key="1">
    <source>
        <dbReference type="EMBL" id="AKA70164.1"/>
    </source>
</evidence>
<dbReference type="Proteomes" id="UP000033115">
    <property type="component" value="Chromosome"/>
</dbReference>
<dbReference type="HOGENOM" id="CLU_2341861_0_0_9"/>
<dbReference type="AlphaFoldDB" id="A0A0E3K1P5"/>
<gene>
    <name evidence="1" type="ORF">CSCA_3039</name>
</gene>
<proteinExistence type="predicted"/>
<evidence type="ECO:0000313" key="2">
    <source>
        <dbReference type="Proteomes" id="UP000033115"/>
    </source>
</evidence>
<keyword evidence="2" id="KW-1185">Reference proteome</keyword>
<dbReference type="RefSeq" id="WP_029160955.1">
    <property type="nucleotide sequence ID" value="NZ_CP009933.1"/>
</dbReference>
<dbReference type="EMBL" id="CP009933">
    <property type="protein sequence ID" value="AKA70164.1"/>
    <property type="molecule type" value="Genomic_DNA"/>
</dbReference>
<dbReference type="KEGG" id="csq:CSCA_3039"/>
<name>A0A0E3K1P5_CLOSL</name>
<organism evidence="1 2">
    <name type="scientific">Clostridium scatologenes</name>
    <dbReference type="NCBI Taxonomy" id="1548"/>
    <lineage>
        <taxon>Bacteria</taxon>
        <taxon>Bacillati</taxon>
        <taxon>Bacillota</taxon>
        <taxon>Clostridia</taxon>
        <taxon>Eubacteriales</taxon>
        <taxon>Clostridiaceae</taxon>
        <taxon>Clostridium</taxon>
    </lineage>
</organism>
<protein>
    <submittedName>
        <fullName evidence="1">Uncharacterized protein</fullName>
    </submittedName>
</protein>
<accession>A0A0E3K1P5</accession>
<sequence length="97" mass="11315">MKKGRTNVQIYTYCNERWAFYKKIDGGYYPSKHDSVVLEEVAKKFNITPEKAEKIYRKIVATKTVKQCKGLTNKEKDKLLEDIVRDNKETPWGQGIA</sequence>